<dbReference type="AlphaFoldDB" id="A0A840XWL3"/>
<dbReference type="Pfam" id="PF20358">
    <property type="entry name" value="DUF6653"/>
    <property type="match status" value="1"/>
</dbReference>
<sequence>MTPESRLAALFRLDEEGWARHSNPWSGWTRLATLPLLPLVGWSRVWIGHWWLLLLVLLVLWLWANPRLFPPPARRDAWMTRGVLGERLWAARDRVPVPAHHRLAPHLLSAAALAGFALMIYGIAALAPWPMLAGMLATLIGKLWFIGRMVRLHDDMTKDPA</sequence>
<feature type="transmembrane region" description="Helical" evidence="1">
    <location>
        <begin position="45"/>
        <end position="64"/>
    </location>
</feature>
<dbReference type="Proteomes" id="UP000562254">
    <property type="component" value="Unassembled WGS sequence"/>
</dbReference>
<dbReference type="InterPro" id="IPR046595">
    <property type="entry name" value="DUF6653"/>
</dbReference>
<evidence type="ECO:0000256" key="1">
    <source>
        <dbReference type="SAM" id="Phobius"/>
    </source>
</evidence>
<dbReference type="RefSeq" id="WP_184480663.1">
    <property type="nucleotide sequence ID" value="NZ_JAAEDJ010000039.1"/>
</dbReference>
<accession>A0A840XWL3</accession>
<feature type="transmembrane region" description="Helical" evidence="1">
    <location>
        <begin position="129"/>
        <end position="146"/>
    </location>
</feature>
<proteinExistence type="predicted"/>
<keyword evidence="3" id="KW-1185">Reference proteome</keyword>
<protein>
    <submittedName>
        <fullName evidence="2">Uncharacterized protein</fullName>
    </submittedName>
</protein>
<keyword evidence="1" id="KW-1133">Transmembrane helix</keyword>
<keyword evidence="1" id="KW-0812">Transmembrane</keyword>
<gene>
    <name evidence="2" type="ORF">FHS88_000341</name>
</gene>
<dbReference type="EMBL" id="JACIJE010000001">
    <property type="protein sequence ID" value="MBB5688231.1"/>
    <property type="molecule type" value="Genomic_DNA"/>
</dbReference>
<name>A0A840XWL3_9PROT</name>
<keyword evidence="1" id="KW-0472">Membrane</keyword>
<evidence type="ECO:0000313" key="3">
    <source>
        <dbReference type="Proteomes" id="UP000562254"/>
    </source>
</evidence>
<reference evidence="2 3" key="1">
    <citation type="submission" date="2020-08" db="EMBL/GenBank/DDBJ databases">
        <title>Genomic Encyclopedia of Type Strains, Phase IV (KMG-IV): sequencing the most valuable type-strain genomes for metagenomic binning, comparative biology and taxonomic classification.</title>
        <authorList>
            <person name="Goeker M."/>
        </authorList>
    </citation>
    <scope>NUCLEOTIDE SEQUENCE [LARGE SCALE GENOMIC DNA]</scope>
    <source>
        <strain evidence="2 3">DSM 25895</strain>
    </source>
</reference>
<feature type="transmembrane region" description="Helical" evidence="1">
    <location>
        <begin position="103"/>
        <end position="123"/>
    </location>
</feature>
<comment type="caution">
    <text evidence="2">The sequence shown here is derived from an EMBL/GenBank/DDBJ whole genome shotgun (WGS) entry which is preliminary data.</text>
</comment>
<evidence type="ECO:0000313" key="2">
    <source>
        <dbReference type="EMBL" id="MBB5688231.1"/>
    </source>
</evidence>
<organism evidence="2 3">
    <name type="scientific">Neoroseomonas alkaliterrae</name>
    <dbReference type="NCBI Taxonomy" id="1452450"/>
    <lineage>
        <taxon>Bacteria</taxon>
        <taxon>Pseudomonadati</taxon>
        <taxon>Pseudomonadota</taxon>
        <taxon>Alphaproteobacteria</taxon>
        <taxon>Acetobacterales</taxon>
        <taxon>Acetobacteraceae</taxon>
        <taxon>Neoroseomonas</taxon>
    </lineage>
</organism>